<dbReference type="EMBL" id="KL597109">
    <property type="protein sequence ID" value="KER19987.1"/>
    <property type="molecule type" value="Genomic_DNA"/>
</dbReference>
<dbReference type="InterPro" id="IPR000859">
    <property type="entry name" value="CUB_dom"/>
</dbReference>
<feature type="domain" description="CUB" evidence="4">
    <location>
        <begin position="11"/>
        <end position="82"/>
    </location>
</feature>
<dbReference type="AlphaFoldDB" id="A0A074Z389"/>
<protein>
    <recommendedName>
        <fullName evidence="4">CUB domain-containing protein</fullName>
    </recommendedName>
</protein>
<dbReference type="KEGG" id="ovi:T265_11365"/>
<name>A0A074Z389_OPIVI</name>
<dbReference type="SUPFAM" id="SSF49854">
    <property type="entry name" value="Spermadhesin, CUB domain"/>
    <property type="match status" value="1"/>
</dbReference>
<dbReference type="Pfam" id="PF00431">
    <property type="entry name" value="CUB"/>
    <property type="match status" value="1"/>
</dbReference>
<comment type="caution">
    <text evidence="3">Lacks conserved residue(s) required for the propagation of feature annotation.</text>
</comment>
<keyword evidence="6" id="KW-1185">Reference proteome</keyword>
<proteinExistence type="predicted"/>
<evidence type="ECO:0000256" key="2">
    <source>
        <dbReference type="ARBA" id="ARBA00023157"/>
    </source>
</evidence>
<gene>
    <name evidence="5" type="ORF">T265_11365</name>
</gene>
<organism evidence="5 6">
    <name type="scientific">Opisthorchis viverrini</name>
    <name type="common">Southeast Asian liver fluke</name>
    <dbReference type="NCBI Taxonomy" id="6198"/>
    <lineage>
        <taxon>Eukaryota</taxon>
        <taxon>Metazoa</taxon>
        <taxon>Spiralia</taxon>
        <taxon>Lophotrochozoa</taxon>
        <taxon>Platyhelminthes</taxon>
        <taxon>Trematoda</taxon>
        <taxon>Digenea</taxon>
        <taxon>Opisthorchiida</taxon>
        <taxon>Opisthorchiata</taxon>
        <taxon>Opisthorchiidae</taxon>
        <taxon>Opisthorchis</taxon>
    </lineage>
</organism>
<dbReference type="PANTHER" id="PTHR24251">
    <property type="entry name" value="OVOCHYMASE-RELATED"/>
    <property type="match status" value="1"/>
</dbReference>
<evidence type="ECO:0000313" key="6">
    <source>
        <dbReference type="Proteomes" id="UP000054324"/>
    </source>
</evidence>
<evidence type="ECO:0000259" key="4">
    <source>
        <dbReference type="PROSITE" id="PS01180"/>
    </source>
</evidence>
<dbReference type="Gene3D" id="2.60.120.290">
    <property type="entry name" value="Spermadhesin, CUB domain"/>
    <property type="match status" value="1"/>
</dbReference>
<dbReference type="CTD" id="20325533"/>
<accession>A0A074Z389</accession>
<dbReference type="RefSeq" id="XP_009176263.1">
    <property type="nucleotide sequence ID" value="XM_009177999.1"/>
</dbReference>
<evidence type="ECO:0000256" key="3">
    <source>
        <dbReference type="PROSITE-ProRule" id="PRU00059"/>
    </source>
</evidence>
<dbReference type="PROSITE" id="PS01180">
    <property type="entry name" value="CUB"/>
    <property type="match status" value="1"/>
</dbReference>
<dbReference type="CDD" id="cd00041">
    <property type="entry name" value="CUB"/>
    <property type="match status" value="1"/>
</dbReference>
<dbReference type="GeneID" id="20325533"/>
<reference evidence="5 6" key="1">
    <citation type="submission" date="2013-11" db="EMBL/GenBank/DDBJ databases">
        <title>Opisthorchis viverrini - life in the bile duct.</title>
        <authorList>
            <person name="Young N.D."/>
            <person name="Nagarajan N."/>
            <person name="Lin S.J."/>
            <person name="Korhonen P.K."/>
            <person name="Jex A.R."/>
            <person name="Hall R.S."/>
            <person name="Safavi-Hemami H."/>
            <person name="Kaewkong W."/>
            <person name="Bertrand D."/>
            <person name="Gao S."/>
            <person name="Seet Q."/>
            <person name="Wongkham S."/>
            <person name="Teh B.T."/>
            <person name="Wongkham C."/>
            <person name="Intapan P.M."/>
            <person name="Maleewong W."/>
            <person name="Yang X."/>
            <person name="Hu M."/>
            <person name="Wang Z."/>
            <person name="Hofmann A."/>
            <person name="Sternberg P.W."/>
            <person name="Tan P."/>
            <person name="Wang J."/>
            <person name="Gasser R.B."/>
        </authorList>
    </citation>
    <scope>NUCLEOTIDE SEQUENCE [LARGE SCALE GENOMIC DNA]</scope>
</reference>
<keyword evidence="1" id="KW-0677">Repeat</keyword>
<keyword evidence="2" id="KW-1015">Disulfide bond</keyword>
<evidence type="ECO:0000313" key="5">
    <source>
        <dbReference type="EMBL" id="KER19987.1"/>
    </source>
</evidence>
<sequence length="139" mass="15805">MINCGPKMSYSHLQVEQSGWVNECQYDYLYVYVDTGDDIEAYGPFCGTRIPDPVLYVGKAQVTFVTDTEGTRKGFSLLYGLEPDMTKCPESEAVTHFYVPTLCYYLAIMVSRCNFHTIHSKPSKLTTESTCLFGYRVFI</sequence>
<evidence type="ECO:0000256" key="1">
    <source>
        <dbReference type="ARBA" id="ARBA00022737"/>
    </source>
</evidence>
<dbReference type="InterPro" id="IPR035914">
    <property type="entry name" value="Sperma_CUB_dom_sf"/>
</dbReference>
<dbReference type="OrthoDB" id="291007at2759"/>
<dbReference type="Proteomes" id="UP000054324">
    <property type="component" value="Unassembled WGS sequence"/>
</dbReference>